<feature type="domain" description="Septum formation-related" evidence="1">
    <location>
        <begin position="45"/>
        <end position="144"/>
    </location>
</feature>
<dbReference type="Proteomes" id="UP000292235">
    <property type="component" value="Chromosome"/>
</dbReference>
<sequence>MPSTTSRPTALRLAGSAAAVATGMAISGCGVLAGLQGDVFQLKVGDCLADELTGGEITEAATVECDRPHYGEVFASIVMEDGDYPGDAAVSGRAEEECTSEFESFVGAPLADSELEVFMLHPSERTWNRIDDREILCIVHDPAGETTGSLSGAAR</sequence>
<name>A0A4P6Q2I6_9ACTN</name>
<dbReference type="PROSITE" id="PS51257">
    <property type="entry name" value="PROKAR_LIPOPROTEIN"/>
    <property type="match status" value="1"/>
</dbReference>
<dbReference type="EMBL" id="CP036455">
    <property type="protein sequence ID" value="QBI54723.1"/>
    <property type="molecule type" value="Genomic_DNA"/>
</dbReference>
<evidence type="ECO:0000313" key="3">
    <source>
        <dbReference type="Proteomes" id="UP000292235"/>
    </source>
</evidence>
<evidence type="ECO:0000259" key="1">
    <source>
        <dbReference type="Pfam" id="PF13845"/>
    </source>
</evidence>
<dbReference type="OrthoDB" id="3628931at2"/>
<proteinExistence type="predicted"/>
<organism evidence="2 3">
    <name type="scientific">Streptomonospora litoralis</name>
    <dbReference type="NCBI Taxonomy" id="2498135"/>
    <lineage>
        <taxon>Bacteria</taxon>
        <taxon>Bacillati</taxon>
        <taxon>Actinomycetota</taxon>
        <taxon>Actinomycetes</taxon>
        <taxon>Streptosporangiales</taxon>
        <taxon>Nocardiopsidaceae</taxon>
        <taxon>Streptomonospora</taxon>
    </lineage>
</organism>
<dbReference type="RefSeq" id="WP_131098847.1">
    <property type="nucleotide sequence ID" value="NZ_CP036455.1"/>
</dbReference>
<dbReference type="InterPro" id="IPR026004">
    <property type="entry name" value="Septum_form"/>
</dbReference>
<gene>
    <name evidence="2" type="ORF">EKD16_14715</name>
</gene>
<dbReference type="Pfam" id="PF13845">
    <property type="entry name" value="Septum_form"/>
    <property type="match status" value="1"/>
</dbReference>
<reference evidence="2 3" key="1">
    <citation type="submission" date="2019-02" db="EMBL/GenBank/DDBJ databases">
        <authorList>
            <person name="Khodamoradi S."/>
            <person name="Hahnke R.L."/>
            <person name="Kaempfer P."/>
            <person name="Schumann P."/>
            <person name="Rohde M."/>
            <person name="Steinert M."/>
            <person name="Luzhetskyy A."/>
            <person name="Wink J."/>
            <person name="Ruckert C."/>
        </authorList>
    </citation>
    <scope>NUCLEOTIDE SEQUENCE [LARGE SCALE GENOMIC DNA]</scope>
    <source>
        <strain evidence="2 3">M2</strain>
    </source>
</reference>
<protein>
    <recommendedName>
        <fullName evidence="1">Septum formation-related domain-containing protein</fullName>
    </recommendedName>
</protein>
<dbReference type="AlphaFoldDB" id="A0A4P6Q2I6"/>
<accession>A0A4P6Q2I6</accession>
<dbReference type="KEGG" id="strr:EKD16_14715"/>
<keyword evidence="3" id="KW-1185">Reference proteome</keyword>
<evidence type="ECO:0000313" key="2">
    <source>
        <dbReference type="EMBL" id="QBI54723.1"/>
    </source>
</evidence>